<evidence type="ECO:0000259" key="3">
    <source>
        <dbReference type="Pfam" id="PF00441"/>
    </source>
</evidence>
<dbReference type="EMBL" id="QNGD03000058">
    <property type="protein sequence ID" value="RWQ69193.1"/>
    <property type="molecule type" value="Genomic_DNA"/>
</dbReference>
<dbReference type="PANTHER" id="PTHR48083:SF20">
    <property type="entry name" value="LONG-CHAIN SPECIFIC ACYL-COA DEHYDROGENASE, MITOCHONDRIAL"/>
    <property type="match status" value="1"/>
</dbReference>
<dbReference type="GO" id="GO:0003995">
    <property type="term" value="F:acyl-CoA dehydrogenase activity"/>
    <property type="evidence" value="ECO:0007669"/>
    <property type="project" value="InterPro"/>
</dbReference>
<dbReference type="PANTHER" id="PTHR48083">
    <property type="entry name" value="MEDIUM-CHAIN SPECIFIC ACYL-COA DEHYDROGENASE, MITOCHONDRIAL-RELATED"/>
    <property type="match status" value="1"/>
</dbReference>
<organism evidence="4 5">
    <name type="scientific">Bacillus cereus</name>
    <dbReference type="NCBI Taxonomy" id="1396"/>
    <lineage>
        <taxon>Bacteria</taxon>
        <taxon>Bacillati</taxon>
        <taxon>Bacillota</taxon>
        <taxon>Bacilli</taxon>
        <taxon>Bacillales</taxon>
        <taxon>Bacillaceae</taxon>
        <taxon>Bacillus</taxon>
        <taxon>Bacillus cereus group</taxon>
    </lineage>
</organism>
<reference evidence="4 5" key="1">
    <citation type="submission" date="2019-01" db="EMBL/GenBank/DDBJ databases">
        <title>Draft genome sequence of heavy metal resistant Bacillus cereus NWUAB01.</title>
        <authorList>
            <person name="Babalola O."/>
            <person name="Aremu B.R."/>
            <person name="Ayangbenro A.S."/>
        </authorList>
    </citation>
    <scope>NUCLEOTIDE SEQUENCE [LARGE SCALE GENOMIC DNA]</scope>
    <source>
        <strain evidence="4 5">NWUAB01</strain>
    </source>
</reference>
<dbReference type="InterPro" id="IPR050741">
    <property type="entry name" value="Acyl-CoA_dehydrogenase"/>
</dbReference>
<evidence type="ECO:0000313" key="5">
    <source>
        <dbReference type="Proteomes" id="UP000253597"/>
    </source>
</evidence>
<dbReference type="InterPro" id="IPR009075">
    <property type="entry name" value="AcylCo_DH/oxidase_C"/>
</dbReference>
<dbReference type="PROSITE" id="PS00073">
    <property type="entry name" value="ACYL_COA_DH_2"/>
    <property type="match status" value="1"/>
</dbReference>
<sequence length="60" mass="6954">MAKYWGTDLQCKVLDECVQLHGGYGFMWEYPVARAWADARVQRIYAGTNEIMKEIIARSL</sequence>
<dbReference type="GO" id="GO:0050660">
    <property type="term" value="F:flavin adenine dinucleotide binding"/>
    <property type="evidence" value="ECO:0007669"/>
    <property type="project" value="TreeGrafter"/>
</dbReference>
<gene>
    <name evidence="4" type="ORF">DR116_0031295</name>
</gene>
<keyword evidence="1" id="KW-0285">Flavoprotein</keyword>
<dbReference type="SUPFAM" id="SSF47203">
    <property type="entry name" value="Acyl-CoA dehydrogenase C-terminal domain-like"/>
    <property type="match status" value="1"/>
</dbReference>
<dbReference type="AlphaFoldDB" id="A0A9X8NSH6"/>
<name>A0A9X8NSH6_BACCE</name>
<feature type="non-terminal residue" evidence="4">
    <location>
        <position position="1"/>
    </location>
</feature>
<keyword evidence="2" id="KW-0560">Oxidoreductase</keyword>
<evidence type="ECO:0000313" key="4">
    <source>
        <dbReference type="EMBL" id="RWQ69193.1"/>
    </source>
</evidence>
<dbReference type="Proteomes" id="UP000253597">
    <property type="component" value="Unassembled WGS sequence"/>
</dbReference>
<dbReference type="Gene3D" id="1.20.140.10">
    <property type="entry name" value="Butyryl-CoA Dehydrogenase, subunit A, domain 3"/>
    <property type="match status" value="1"/>
</dbReference>
<dbReference type="GO" id="GO:0005737">
    <property type="term" value="C:cytoplasm"/>
    <property type="evidence" value="ECO:0007669"/>
    <property type="project" value="TreeGrafter"/>
</dbReference>
<evidence type="ECO:0000256" key="2">
    <source>
        <dbReference type="ARBA" id="ARBA00023002"/>
    </source>
</evidence>
<feature type="domain" description="Acyl-CoA dehydrogenase/oxidase C-terminal" evidence="3">
    <location>
        <begin position="1"/>
        <end position="60"/>
    </location>
</feature>
<comment type="caution">
    <text evidence="4">The sequence shown here is derived from an EMBL/GenBank/DDBJ whole genome shotgun (WGS) entry which is preliminary data.</text>
</comment>
<dbReference type="InterPro" id="IPR036250">
    <property type="entry name" value="AcylCo_DH-like_C"/>
</dbReference>
<dbReference type="InterPro" id="IPR006089">
    <property type="entry name" value="Acyl-CoA_DH_CS"/>
</dbReference>
<accession>A0A9X8NSH6</accession>
<dbReference type="Pfam" id="PF00441">
    <property type="entry name" value="Acyl-CoA_dh_1"/>
    <property type="match status" value="1"/>
</dbReference>
<proteinExistence type="predicted"/>
<dbReference type="GO" id="GO:0033539">
    <property type="term" value="P:fatty acid beta-oxidation using acyl-CoA dehydrogenase"/>
    <property type="evidence" value="ECO:0007669"/>
    <property type="project" value="TreeGrafter"/>
</dbReference>
<protein>
    <submittedName>
        <fullName evidence="4">Acyl-CoA dehydrogenase</fullName>
    </submittedName>
</protein>
<evidence type="ECO:0000256" key="1">
    <source>
        <dbReference type="ARBA" id="ARBA00022630"/>
    </source>
</evidence>